<evidence type="ECO:0000313" key="1">
    <source>
        <dbReference type="EMBL" id="QJA74280.1"/>
    </source>
</evidence>
<dbReference type="SUPFAM" id="SSF52402">
    <property type="entry name" value="Adenine nucleotide alpha hydrolases-like"/>
    <property type="match status" value="1"/>
</dbReference>
<reference evidence="1" key="1">
    <citation type="submission" date="2020-03" db="EMBL/GenBank/DDBJ databases">
        <title>The deep terrestrial virosphere.</title>
        <authorList>
            <person name="Holmfeldt K."/>
            <person name="Nilsson E."/>
            <person name="Simone D."/>
            <person name="Lopez-Fernandez M."/>
            <person name="Wu X."/>
            <person name="de Brujin I."/>
            <person name="Lundin D."/>
            <person name="Andersson A."/>
            <person name="Bertilsson S."/>
            <person name="Dopson M."/>
        </authorList>
    </citation>
    <scope>NUCLEOTIDE SEQUENCE</scope>
    <source>
        <strain evidence="1">MM415A02064</strain>
    </source>
</reference>
<dbReference type="NCBIfam" id="TIGR03573">
    <property type="entry name" value="WbuX"/>
    <property type="match status" value="1"/>
</dbReference>
<sequence>MTKCKECGMPDTRPGSRFVDGVCGACRNYKTRKDIDWSERERELDDLLGRFRGEKPYDCIIAVSGGKDSHRLVKEVVDRGMSPLLVTVTDSFRHTTAGTLNLRNLIERFNLNHWQYTISHDLFVRATRHAFEETGEALKFVEYAIYTIPYMVAQQMGIGLVVFGENSAFEYGSTDDNTYVANPHLNDMVHKIESEYEFWSGGGVTPQEVDTIKPMVADYPLVMYMSYFIPWSSIDNYEIAKGLGFKDLTGEWDRLGTIENFEQIDSYAYMVHLWLKYPKFGFQRVADIASRRVREGRLSLEEAEHLIAEKDPEIDPAALKDFCQTCGYEEDQFWEIVNAAPWRKFWLSRSKYG</sequence>
<protein>
    <recommendedName>
        <fullName evidence="2">N-acetyl sugar amidotransferase</fullName>
    </recommendedName>
</protein>
<dbReference type="EMBL" id="MT142087">
    <property type="protein sequence ID" value="QJA74280.1"/>
    <property type="molecule type" value="Genomic_DNA"/>
</dbReference>
<dbReference type="AlphaFoldDB" id="A0A6M3JW72"/>
<evidence type="ECO:0008006" key="2">
    <source>
        <dbReference type="Google" id="ProtNLM"/>
    </source>
</evidence>
<accession>A0A6M3JW72</accession>
<dbReference type="InterPro" id="IPR020022">
    <property type="entry name" value="N-acetyl_sugar_amidoTrfase"/>
</dbReference>
<name>A0A6M3JW72_9ZZZZ</name>
<gene>
    <name evidence="1" type="ORF">MM415A02064_0002</name>
</gene>
<proteinExistence type="predicted"/>
<organism evidence="1">
    <name type="scientific">viral metagenome</name>
    <dbReference type="NCBI Taxonomy" id="1070528"/>
    <lineage>
        <taxon>unclassified sequences</taxon>
        <taxon>metagenomes</taxon>
        <taxon>organismal metagenomes</taxon>
    </lineage>
</organism>